<dbReference type="InterPro" id="IPR017880">
    <property type="entry name" value="KilA_N"/>
</dbReference>
<keyword evidence="3" id="KW-1185">Reference proteome</keyword>
<proteinExistence type="predicted"/>
<dbReference type="KEGG" id="nhl:Nhal_0953"/>
<dbReference type="Pfam" id="PF04383">
    <property type="entry name" value="KilA-N"/>
    <property type="match status" value="1"/>
</dbReference>
<sequence>MKALIEKDYEGLLVQFTGEGWFNATAVAERYGKRPNDWLVLVSTQEYIAAICEHHKVSRTHFIKTKRGNTNFSG</sequence>
<accession>D5BYE3</accession>
<dbReference type="AlphaFoldDB" id="D5BYE3"/>
<dbReference type="InterPro" id="IPR018004">
    <property type="entry name" value="KilA/APSES_HTH"/>
</dbReference>
<dbReference type="EMBL" id="CP001798">
    <property type="protein sequence ID" value="ADE14126.1"/>
    <property type="molecule type" value="Genomic_DNA"/>
</dbReference>
<evidence type="ECO:0000259" key="1">
    <source>
        <dbReference type="PROSITE" id="PS51301"/>
    </source>
</evidence>
<dbReference type="Proteomes" id="UP000001844">
    <property type="component" value="Chromosome"/>
</dbReference>
<dbReference type="HOGENOM" id="CLU_2684131_0_0_6"/>
<gene>
    <name evidence="2" type="ordered locus">Nhal_0953</name>
</gene>
<reference evidence="3" key="1">
    <citation type="submission" date="2010-04" db="EMBL/GenBank/DDBJ databases">
        <title>Complete genome sequence of Nitrosococcus halophilus Nc4, a salt-adapted, aerobic obligate ammonia-oxidizing sulfur purple bacterium.</title>
        <authorList>
            <consortium name="US DOE Joint Genome Institute"/>
            <person name="Campbell M.A."/>
            <person name="Malfatti S.A."/>
            <person name="Chain P.S.G."/>
            <person name="Heidelberg J.F."/>
            <person name="Ward B.B."/>
            <person name="Klotz M.G."/>
        </authorList>
    </citation>
    <scope>NUCLEOTIDE SEQUENCE [LARGE SCALE GENOMIC DNA]</scope>
    <source>
        <strain evidence="3">Nc4</strain>
    </source>
</reference>
<dbReference type="STRING" id="472759.Nhal_0953"/>
<name>D5BYE3_NITHN</name>
<protein>
    <submittedName>
        <fullName evidence="2">KilA-N domain protein</fullName>
    </submittedName>
</protein>
<feature type="domain" description="KilA-N" evidence="1">
    <location>
        <begin position="1"/>
        <end position="74"/>
    </location>
</feature>
<dbReference type="PROSITE" id="PS51301">
    <property type="entry name" value="KILA_N"/>
    <property type="match status" value="1"/>
</dbReference>
<dbReference type="OrthoDB" id="6966367at2"/>
<dbReference type="RefSeq" id="WP_013032019.1">
    <property type="nucleotide sequence ID" value="NC_013960.1"/>
</dbReference>
<organism evidence="2 3">
    <name type="scientific">Nitrosococcus halophilus (strain Nc4)</name>
    <dbReference type="NCBI Taxonomy" id="472759"/>
    <lineage>
        <taxon>Bacteria</taxon>
        <taxon>Pseudomonadati</taxon>
        <taxon>Pseudomonadota</taxon>
        <taxon>Gammaproteobacteria</taxon>
        <taxon>Chromatiales</taxon>
        <taxon>Chromatiaceae</taxon>
        <taxon>Nitrosococcus</taxon>
    </lineage>
</organism>
<evidence type="ECO:0000313" key="2">
    <source>
        <dbReference type="EMBL" id="ADE14126.1"/>
    </source>
</evidence>
<evidence type="ECO:0000313" key="3">
    <source>
        <dbReference type="Proteomes" id="UP000001844"/>
    </source>
</evidence>